<evidence type="ECO:0000256" key="8">
    <source>
        <dbReference type="ARBA" id="ARBA00022786"/>
    </source>
</evidence>
<dbReference type="Gene3D" id="1.20.120.520">
    <property type="entry name" value="nmb1532 protein domain like"/>
    <property type="match status" value="2"/>
</dbReference>
<keyword evidence="9" id="KW-0862">Zinc</keyword>
<evidence type="ECO:0008006" key="22">
    <source>
        <dbReference type="Google" id="ProtNLM"/>
    </source>
</evidence>
<dbReference type="GO" id="GO:0016020">
    <property type="term" value="C:membrane"/>
    <property type="evidence" value="ECO:0007669"/>
    <property type="project" value="UniProtKB-SubCell"/>
</dbReference>
<evidence type="ECO:0000313" key="21">
    <source>
        <dbReference type="Proteomes" id="UP001642360"/>
    </source>
</evidence>
<dbReference type="PROSITE" id="PS51270">
    <property type="entry name" value="ZF_CTCHY"/>
    <property type="match status" value="1"/>
</dbReference>
<feature type="domain" description="RING-type" evidence="17">
    <location>
        <begin position="1162"/>
        <end position="1204"/>
    </location>
</feature>
<dbReference type="InterPro" id="IPR001841">
    <property type="entry name" value="Znf_RING"/>
</dbReference>
<comment type="subcellular location">
    <subcellularLocation>
        <location evidence="2">Membrane</location>
        <topology evidence="2">Single-pass membrane protein</topology>
    </subcellularLocation>
    <subcellularLocation>
        <location evidence="1">Nucleus</location>
    </subcellularLocation>
</comment>
<dbReference type="Proteomes" id="UP001642360">
    <property type="component" value="Unassembled WGS sequence"/>
</dbReference>
<keyword evidence="6" id="KW-0479">Metal-binding</keyword>
<sequence length="1240" mass="141874">MGGGDPEKVTEPPVVAVGPFPGVRLVDAPILFFVLFHKAIRAELSELRRFVVEVSENVSRGRDLVVDLCRRVEFLKLVYNYHCAAEDEVIFLALDGHVKNVVCTYSLEHESIDELFDSIFNGLDLLMKKDEDIAKPFQEFVSCIGTIQTTICQHMLKEEEQVFPLLMQYFSSEEQGSLVWHFMCSVPIMLLEDFLPWMNSFLSPDERMDVIHCIKEVVPKEKLLQEVVISWVDSKDRDFYGAYGKYGKGGQFPDGLDSLKGTFKVHAPKSISGEECRLKKAHSIGETGRHNPIDGIHLWHDAIIKDLKEILEELFQIRTNSFSTLDSVIVQLKFFADVLIFYRYVLDNIFYPLWDELTKDFSSIFCEVFVDESRIEGLQKLLHYTAQSGIPISNFVEKLRGELVLFVRAIGKLLTYLETKVFPIISKNCNHEMQQWLLYKSLHMMPLGLLKCVITWFSTHLSEDESKSILCSFKQGGPLTNKYFASLLYEWACISYSGKTSVEKVRKDLRDMFISRASFLSAQNKKSSAFSYSQSYTQSRFNPGPSEKNAAINAMNCVSFASSSGSKNTWDYDISYSSRINLHIFFPQTLKELSPLSAIIGAGSFFNLESRPVDFIFFFHKSLKKELEYLVLRSSKLAENVGLLMDFHQRFNLVRFLYQIHSNSEDEIAFPALEAKGKLQNISHSYTIDHKFEVEHFNKVSLVLDEISGLHVSVPESDLDALDQRMLHYHQLCIKLHDLCKSMHKILIDHVHREEVELWHLFRECFSIEEQEKIIGCILGIIGAEILQEMIPWLMVSLTPEEQRSMMSLWCKTARNTMFEEWLGEWWEGMKISVMANVEEEPNISHPWTIDPLEVISTYLMKEDSDDQGRNLDNKGIESSQIDFAGHSINEPSRTLTKDDKVKVLSGDQNNHQSSDCTEFSEEVAKKRCNEIADVTDQANKIGKVVQVNQTFCHQEKFSMLSQEELEAAIRSVSRDSTLDPRKKSYLIQNLLTSRWFVTQQKLHPEVTVSSGKEEVPGQCPSYQDPLGLVFGCKHYKRNCKLVASCCNKLYTCIRCHDDMANHSMDRKTTTKMMCMKCMIIQPIGATCSTVSCNNISMARYYCQICKLFDDERKIYHCPYCNLCRVGKGLGIDYFHCMNCNACMSRSLAIHVCREKCLEDNCPICHEYIFTSSSPVKALPCGHLMHSACFQDYTCTHYTCPICSKSLGDMQGAPNGCSPLYSHSLDSMPINGMYINLSNR</sequence>
<evidence type="ECO:0000256" key="15">
    <source>
        <dbReference type="ARBA" id="ARBA00063786"/>
    </source>
</evidence>
<proteinExistence type="predicted"/>
<protein>
    <recommendedName>
        <fullName evidence="22">Zinc finger protein</fullName>
    </recommendedName>
</protein>
<evidence type="ECO:0000256" key="4">
    <source>
        <dbReference type="ARBA" id="ARBA00022598"/>
    </source>
</evidence>
<evidence type="ECO:0000259" key="18">
    <source>
        <dbReference type="PROSITE" id="PS51266"/>
    </source>
</evidence>
<keyword evidence="11" id="KW-0408">Iron</keyword>
<dbReference type="Pfam" id="PF13639">
    <property type="entry name" value="zf-RING_2"/>
    <property type="match status" value="1"/>
</dbReference>
<evidence type="ECO:0000256" key="14">
    <source>
        <dbReference type="ARBA" id="ARBA00053847"/>
    </source>
</evidence>
<gene>
    <name evidence="20" type="ORF">ILEXP_LOCUS55098</name>
</gene>
<name>A0ABC8UUK2_9AQUA</name>
<dbReference type="SMART" id="SM00184">
    <property type="entry name" value="RING"/>
    <property type="match status" value="1"/>
</dbReference>
<organism evidence="20 21">
    <name type="scientific">Ilex paraguariensis</name>
    <name type="common">yerba mate</name>
    <dbReference type="NCBI Taxonomy" id="185542"/>
    <lineage>
        <taxon>Eukaryota</taxon>
        <taxon>Viridiplantae</taxon>
        <taxon>Streptophyta</taxon>
        <taxon>Embryophyta</taxon>
        <taxon>Tracheophyta</taxon>
        <taxon>Spermatophyta</taxon>
        <taxon>Magnoliopsida</taxon>
        <taxon>eudicotyledons</taxon>
        <taxon>Gunneridae</taxon>
        <taxon>Pentapetalae</taxon>
        <taxon>asterids</taxon>
        <taxon>campanulids</taxon>
        <taxon>Aquifoliales</taxon>
        <taxon>Aquifoliaceae</taxon>
        <taxon>Ilex</taxon>
    </lineage>
</organism>
<dbReference type="GO" id="GO:0006511">
    <property type="term" value="P:ubiquitin-dependent protein catabolic process"/>
    <property type="evidence" value="ECO:0007669"/>
    <property type="project" value="UniProtKB-ARBA"/>
</dbReference>
<keyword evidence="4" id="KW-0436">Ligase</keyword>
<dbReference type="SUPFAM" id="SSF161245">
    <property type="entry name" value="Zinc hairpin stack"/>
    <property type="match status" value="1"/>
</dbReference>
<dbReference type="GO" id="GO:0098711">
    <property type="term" value="P:iron ion import across plasma membrane"/>
    <property type="evidence" value="ECO:0007669"/>
    <property type="project" value="UniProtKB-ARBA"/>
</dbReference>
<dbReference type="GO" id="GO:0016874">
    <property type="term" value="F:ligase activity"/>
    <property type="evidence" value="ECO:0007669"/>
    <property type="project" value="UniProtKB-KW"/>
</dbReference>
<evidence type="ECO:0000256" key="9">
    <source>
        <dbReference type="ARBA" id="ARBA00022833"/>
    </source>
</evidence>
<reference evidence="20 21" key="1">
    <citation type="submission" date="2024-02" db="EMBL/GenBank/DDBJ databases">
        <authorList>
            <person name="Vignale AGUSTIN F."/>
            <person name="Sosa J E."/>
            <person name="Modenutti C."/>
        </authorList>
    </citation>
    <scope>NUCLEOTIDE SEQUENCE [LARGE SCALE GENOMIC DNA]</scope>
</reference>
<dbReference type="GO" id="GO:0008270">
    <property type="term" value="F:zinc ion binding"/>
    <property type="evidence" value="ECO:0007669"/>
    <property type="project" value="UniProtKB-KW"/>
</dbReference>
<evidence type="ECO:0000256" key="12">
    <source>
        <dbReference type="ARBA" id="ARBA00023136"/>
    </source>
</evidence>
<dbReference type="AlphaFoldDB" id="A0ABC8UUK2"/>
<dbReference type="InterPro" id="IPR013083">
    <property type="entry name" value="Znf_RING/FYVE/PHD"/>
</dbReference>
<dbReference type="FunFam" id="3.30.40.10:FF:000208">
    <property type="entry name" value="Zinc finger protein-related isoform 1"/>
    <property type="match status" value="1"/>
</dbReference>
<evidence type="ECO:0000256" key="6">
    <source>
        <dbReference type="ARBA" id="ARBA00022723"/>
    </source>
</evidence>
<evidence type="ECO:0000313" key="20">
    <source>
        <dbReference type="EMBL" id="CAK9184751.1"/>
    </source>
</evidence>
<keyword evidence="21" id="KW-1185">Reference proteome</keyword>
<dbReference type="InterPro" id="IPR012312">
    <property type="entry name" value="Hemerythrin-like"/>
</dbReference>
<evidence type="ECO:0000256" key="2">
    <source>
        <dbReference type="ARBA" id="ARBA00004167"/>
    </source>
</evidence>
<dbReference type="SUPFAM" id="SSF57850">
    <property type="entry name" value="RING/U-box"/>
    <property type="match status" value="1"/>
</dbReference>
<dbReference type="Gene3D" id="3.30.40.10">
    <property type="entry name" value="Zinc/RING finger domain, C3HC4 (zinc finger)"/>
    <property type="match status" value="1"/>
</dbReference>
<dbReference type="Pfam" id="PF05495">
    <property type="entry name" value="zf-CHY"/>
    <property type="match status" value="1"/>
</dbReference>
<dbReference type="PROSITE" id="PS50089">
    <property type="entry name" value="ZF_RING_2"/>
    <property type="match status" value="1"/>
</dbReference>
<comment type="subunit">
    <text evidence="15">Binds zinc and iron ions.</text>
</comment>
<evidence type="ECO:0000256" key="7">
    <source>
        <dbReference type="ARBA" id="ARBA00022771"/>
    </source>
</evidence>
<evidence type="ECO:0000256" key="10">
    <source>
        <dbReference type="ARBA" id="ARBA00022989"/>
    </source>
</evidence>
<dbReference type="SUPFAM" id="SSF161219">
    <property type="entry name" value="CHY zinc finger-like"/>
    <property type="match status" value="1"/>
</dbReference>
<keyword evidence="5" id="KW-0812">Transmembrane</keyword>
<comment type="pathway">
    <text evidence="3">Protein modification; protein ubiquitination.</text>
</comment>
<evidence type="ECO:0000256" key="16">
    <source>
        <dbReference type="PROSITE-ProRule" id="PRU00601"/>
    </source>
</evidence>
<keyword evidence="13" id="KW-0539">Nucleus</keyword>
<keyword evidence="10" id="KW-1133">Transmembrane helix</keyword>
<dbReference type="GO" id="GO:0005634">
    <property type="term" value="C:nucleus"/>
    <property type="evidence" value="ECO:0007669"/>
    <property type="project" value="UniProtKB-SubCell"/>
</dbReference>
<dbReference type="InterPro" id="IPR037275">
    <property type="entry name" value="Znf_CTCHY_sf"/>
</dbReference>
<evidence type="ECO:0000259" key="17">
    <source>
        <dbReference type="PROSITE" id="PS50089"/>
    </source>
</evidence>
<feature type="domain" description="CHY-type" evidence="18">
    <location>
        <begin position="1026"/>
        <end position="1095"/>
    </location>
</feature>
<dbReference type="GO" id="GO:0061630">
    <property type="term" value="F:ubiquitin protein ligase activity"/>
    <property type="evidence" value="ECO:0007669"/>
    <property type="project" value="UniProtKB-ARBA"/>
</dbReference>
<dbReference type="CDD" id="cd12108">
    <property type="entry name" value="Hr-like"/>
    <property type="match status" value="2"/>
</dbReference>
<evidence type="ECO:0000256" key="1">
    <source>
        <dbReference type="ARBA" id="ARBA00004123"/>
    </source>
</evidence>
<dbReference type="InterPro" id="IPR017921">
    <property type="entry name" value="Znf_CTCHY"/>
</dbReference>
<evidence type="ECO:0000256" key="5">
    <source>
        <dbReference type="ARBA" id="ARBA00022692"/>
    </source>
</evidence>
<dbReference type="FunFam" id="1.20.120.520:FF:000009">
    <property type="entry name" value="Zinc finger protein BRUTUS"/>
    <property type="match status" value="1"/>
</dbReference>
<dbReference type="Pfam" id="PF01814">
    <property type="entry name" value="Hemerythrin"/>
    <property type="match status" value="1"/>
</dbReference>
<evidence type="ECO:0000256" key="3">
    <source>
        <dbReference type="ARBA" id="ARBA00004906"/>
    </source>
</evidence>
<dbReference type="EMBL" id="CAUOFW020009058">
    <property type="protein sequence ID" value="CAK9184751.1"/>
    <property type="molecule type" value="Genomic_DNA"/>
</dbReference>
<keyword evidence="12" id="KW-0472">Membrane</keyword>
<dbReference type="InterPro" id="IPR008913">
    <property type="entry name" value="Znf_CHY"/>
</dbReference>
<accession>A0ABC8UUK2</accession>
<dbReference type="InterPro" id="IPR037274">
    <property type="entry name" value="Znf_CHY_sf"/>
</dbReference>
<evidence type="ECO:0000256" key="11">
    <source>
        <dbReference type="ARBA" id="ARBA00023004"/>
    </source>
</evidence>
<evidence type="ECO:0000259" key="19">
    <source>
        <dbReference type="PROSITE" id="PS51270"/>
    </source>
</evidence>
<keyword evidence="8" id="KW-0833">Ubl conjugation pathway</keyword>
<comment type="caution">
    <text evidence="20">The sequence shown here is derived from an EMBL/GenBank/DDBJ whole genome shotgun (WGS) entry which is preliminary data.</text>
</comment>
<keyword evidence="7 16" id="KW-0863">Zinc-finger</keyword>
<feature type="domain" description="CTCHY-type" evidence="19">
    <location>
        <begin position="1098"/>
        <end position="1161"/>
    </location>
</feature>
<dbReference type="PROSITE" id="PS51266">
    <property type="entry name" value="ZF_CHY"/>
    <property type="match status" value="1"/>
</dbReference>
<comment type="function">
    <text evidence="14">Probable E3 ubiquitin-protein ligase that may regulate the response to iron deficiency and thus contributes to iron homeostasis.</text>
</comment>
<evidence type="ECO:0000256" key="13">
    <source>
        <dbReference type="ARBA" id="ARBA00023242"/>
    </source>
</evidence>
<dbReference type="PANTHER" id="PTHR21319:SF39">
    <property type="entry name" value="ZINC FINGER PROTEIN"/>
    <property type="match status" value="1"/>
</dbReference>
<dbReference type="CDD" id="cd16464">
    <property type="entry name" value="RING-H2_Pirh2-like"/>
    <property type="match status" value="1"/>
</dbReference>
<dbReference type="PANTHER" id="PTHR21319">
    <property type="entry name" value="RING FINGER AND CHY ZINC FINGER DOMAIN-CONTAINING PROTEIN 1"/>
    <property type="match status" value="1"/>
</dbReference>
<dbReference type="GO" id="GO:0034756">
    <property type="term" value="P:regulation of iron ion transport"/>
    <property type="evidence" value="ECO:0007669"/>
    <property type="project" value="UniProtKB-ARBA"/>
</dbReference>